<evidence type="ECO:0000259" key="4">
    <source>
        <dbReference type="Pfam" id="PF00097"/>
    </source>
</evidence>
<comment type="caution">
    <text evidence="5">The sequence shown here is derived from an EMBL/GenBank/DDBJ whole genome shotgun (WGS) entry which is preliminary data.</text>
</comment>
<evidence type="ECO:0000256" key="1">
    <source>
        <dbReference type="ARBA" id="ARBA00022723"/>
    </source>
</evidence>
<dbReference type="Pfam" id="PF00097">
    <property type="entry name" value="zf-C3HC4"/>
    <property type="match status" value="1"/>
</dbReference>
<feature type="domain" description="Zinc finger C3HC4 RING-type" evidence="4">
    <location>
        <begin position="167"/>
        <end position="199"/>
    </location>
</feature>
<dbReference type="PROSITE" id="PS00518">
    <property type="entry name" value="ZF_RING_1"/>
    <property type="match status" value="1"/>
</dbReference>
<proteinExistence type="predicted"/>
<sequence>MASDQVVGPRDRDPGVAVLAAAVCGPQGEVVLRIQKPVEMSLSLAGEEVLEAMRSWKASTRRSGWASIASMSSLITTCCTTIAGALSTGYGLLSPLQMLGIWRPIEQRLADMVNQALSVRKKFKRCEISLVQQSQVTYVVQLARYAVDVQIAKSRARNASKEMRETCTICLEDADITKIHAVEGCAHRFCFPCMKEHVKVKLLNGMPQLVQELVAPQS</sequence>
<dbReference type="AlphaFoldDB" id="A0AAV5DAC1"/>
<reference evidence="5" key="2">
    <citation type="submission" date="2021-12" db="EMBL/GenBank/DDBJ databases">
        <title>Resequencing data analysis of finger millet.</title>
        <authorList>
            <person name="Hatakeyama M."/>
            <person name="Aluri S."/>
            <person name="Balachadran M.T."/>
            <person name="Sivarajan S.R."/>
            <person name="Poveda L."/>
            <person name="Shimizu-Inatsugi R."/>
            <person name="Schlapbach R."/>
            <person name="Sreeman S.M."/>
            <person name="Shimizu K.K."/>
        </authorList>
    </citation>
    <scope>NUCLEOTIDE SEQUENCE</scope>
</reference>
<keyword evidence="1" id="KW-0479">Metal-binding</keyword>
<reference evidence="5" key="1">
    <citation type="journal article" date="2018" name="DNA Res.">
        <title>Multiple hybrid de novo genome assembly of finger millet, an orphan allotetraploid crop.</title>
        <authorList>
            <person name="Hatakeyama M."/>
            <person name="Aluri S."/>
            <person name="Balachadran M.T."/>
            <person name="Sivarajan S.R."/>
            <person name="Patrignani A."/>
            <person name="Gruter S."/>
            <person name="Poveda L."/>
            <person name="Shimizu-Inatsugi R."/>
            <person name="Baeten J."/>
            <person name="Francoijs K.J."/>
            <person name="Nataraja K.N."/>
            <person name="Reddy Y.A.N."/>
            <person name="Phadnis S."/>
            <person name="Ravikumar R.L."/>
            <person name="Schlapbach R."/>
            <person name="Sreeman S.M."/>
            <person name="Shimizu K.K."/>
        </authorList>
    </citation>
    <scope>NUCLEOTIDE SEQUENCE</scope>
</reference>
<evidence type="ECO:0000256" key="2">
    <source>
        <dbReference type="ARBA" id="ARBA00022771"/>
    </source>
</evidence>
<dbReference type="Gene3D" id="3.30.40.10">
    <property type="entry name" value="Zinc/RING finger domain, C3HC4 (zinc finger)"/>
    <property type="match status" value="1"/>
</dbReference>
<dbReference type="Proteomes" id="UP001054889">
    <property type="component" value="Unassembled WGS sequence"/>
</dbReference>
<gene>
    <name evidence="5" type="primary">ga25032</name>
    <name evidence="5" type="ORF">PR202_ga25032</name>
</gene>
<dbReference type="EMBL" id="BQKI01000013">
    <property type="protein sequence ID" value="GJN07219.1"/>
    <property type="molecule type" value="Genomic_DNA"/>
</dbReference>
<keyword evidence="3" id="KW-0862">Zinc</keyword>
<dbReference type="InterPro" id="IPR017907">
    <property type="entry name" value="Znf_RING_CS"/>
</dbReference>
<organism evidence="5 6">
    <name type="scientific">Eleusine coracana subsp. coracana</name>
    <dbReference type="NCBI Taxonomy" id="191504"/>
    <lineage>
        <taxon>Eukaryota</taxon>
        <taxon>Viridiplantae</taxon>
        <taxon>Streptophyta</taxon>
        <taxon>Embryophyta</taxon>
        <taxon>Tracheophyta</taxon>
        <taxon>Spermatophyta</taxon>
        <taxon>Magnoliopsida</taxon>
        <taxon>Liliopsida</taxon>
        <taxon>Poales</taxon>
        <taxon>Poaceae</taxon>
        <taxon>PACMAD clade</taxon>
        <taxon>Chloridoideae</taxon>
        <taxon>Cynodonteae</taxon>
        <taxon>Eleusininae</taxon>
        <taxon>Eleusine</taxon>
    </lineage>
</organism>
<dbReference type="GO" id="GO:0008270">
    <property type="term" value="F:zinc ion binding"/>
    <property type="evidence" value="ECO:0007669"/>
    <property type="project" value="UniProtKB-KW"/>
</dbReference>
<accession>A0AAV5DAC1</accession>
<dbReference type="InterPro" id="IPR013083">
    <property type="entry name" value="Znf_RING/FYVE/PHD"/>
</dbReference>
<evidence type="ECO:0000256" key="3">
    <source>
        <dbReference type="ARBA" id="ARBA00022833"/>
    </source>
</evidence>
<protein>
    <recommendedName>
        <fullName evidence="4">Zinc finger C3HC4 RING-type domain-containing protein</fullName>
    </recommendedName>
</protein>
<keyword evidence="6" id="KW-1185">Reference proteome</keyword>
<evidence type="ECO:0000313" key="5">
    <source>
        <dbReference type="EMBL" id="GJN07219.1"/>
    </source>
</evidence>
<name>A0AAV5DAC1_ELECO</name>
<evidence type="ECO:0000313" key="6">
    <source>
        <dbReference type="Proteomes" id="UP001054889"/>
    </source>
</evidence>
<dbReference type="InterPro" id="IPR018957">
    <property type="entry name" value="Znf_C3HC4_RING-type"/>
</dbReference>
<keyword evidence="2" id="KW-0863">Zinc-finger</keyword>
<dbReference type="SUPFAM" id="SSF57850">
    <property type="entry name" value="RING/U-box"/>
    <property type="match status" value="1"/>
</dbReference>